<evidence type="ECO:0000313" key="3">
    <source>
        <dbReference type="Proteomes" id="UP000247702"/>
    </source>
</evidence>
<name>A0A2Z6QEI7_9GLOM</name>
<dbReference type="AlphaFoldDB" id="A0A2Z6QEI7"/>
<feature type="region of interest" description="Disordered" evidence="1">
    <location>
        <begin position="282"/>
        <end position="301"/>
    </location>
</feature>
<proteinExistence type="predicted"/>
<keyword evidence="3" id="KW-1185">Reference proteome</keyword>
<reference evidence="2 3" key="1">
    <citation type="submission" date="2017-11" db="EMBL/GenBank/DDBJ databases">
        <title>The genome of Rhizophagus clarus HR1 reveals common genetic basis of auxotrophy among arbuscular mycorrhizal fungi.</title>
        <authorList>
            <person name="Kobayashi Y."/>
        </authorList>
    </citation>
    <scope>NUCLEOTIDE SEQUENCE [LARGE SCALE GENOMIC DNA]</scope>
    <source>
        <strain evidence="2 3">HR1</strain>
    </source>
</reference>
<dbReference type="EMBL" id="BEXD01000502">
    <property type="protein sequence ID" value="GBB87975.1"/>
    <property type="molecule type" value="Genomic_DNA"/>
</dbReference>
<evidence type="ECO:0000313" key="2">
    <source>
        <dbReference type="EMBL" id="GBB87975.1"/>
    </source>
</evidence>
<feature type="region of interest" description="Disordered" evidence="1">
    <location>
        <begin position="117"/>
        <end position="139"/>
    </location>
</feature>
<dbReference type="Proteomes" id="UP000247702">
    <property type="component" value="Unassembled WGS sequence"/>
</dbReference>
<organism evidence="2 3">
    <name type="scientific">Rhizophagus clarus</name>
    <dbReference type="NCBI Taxonomy" id="94130"/>
    <lineage>
        <taxon>Eukaryota</taxon>
        <taxon>Fungi</taxon>
        <taxon>Fungi incertae sedis</taxon>
        <taxon>Mucoromycota</taxon>
        <taxon>Glomeromycotina</taxon>
        <taxon>Glomeromycetes</taxon>
        <taxon>Glomerales</taxon>
        <taxon>Glomeraceae</taxon>
        <taxon>Rhizophagus</taxon>
    </lineage>
</organism>
<feature type="compositionally biased region" description="Basic and acidic residues" evidence="1">
    <location>
        <begin position="117"/>
        <end position="131"/>
    </location>
</feature>
<accession>A0A2Z6QEI7</accession>
<dbReference type="STRING" id="94130.A0A2Z6QEI7"/>
<sequence length="322" mass="37603">MSFEEAVHKVQHPNYWKRSYYQWAIETWDQFFFNEFPDSTKQVSHSILASEIKVLIENLESRTRRSKKLINLKQQLKVSKFNKFLTSIKFGNKNNENKENNFDTSIKRKVIEKDKSQKKSKIISEKTKKESPTIPGSSINKKYQEPFFRTRNITCEKDIWSATDANIFDTLTSLDQSIYFLDGHALKNVIGGPDFVIVDNEKKLLIPWESKTKWVLNVLPDQNIITLYNEEKKNREEQYAHSSDVSVYHPINQIYGYMCANELRYGVLSTHAPFLEKPIMVADNTDEESDSPDKEQKGDAEFKYKGNLLPKSLNIVTRSQDH</sequence>
<gene>
    <name evidence="2" type="ORF">RclHR1_01450003</name>
</gene>
<evidence type="ECO:0000256" key="1">
    <source>
        <dbReference type="SAM" id="MobiDB-lite"/>
    </source>
</evidence>
<feature type="compositionally biased region" description="Basic and acidic residues" evidence="1">
    <location>
        <begin position="291"/>
        <end position="301"/>
    </location>
</feature>
<protein>
    <submittedName>
        <fullName evidence="2">Uncharacterized protein</fullName>
    </submittedName>
</protein>
<comment type="caution">
    <text evidence="2">The sequence shown here is derived from an EMBL/GenBank/DDBJ whole genome shotgun (WGS) entry which is preliminary data.</text>
</comment>